<keyword evidence="5 9" id="KW-0479">Metal-binding</keyword>
<evidence type="ECO:0000313" key="11">
    <source>
        <dbReference type="Proteomes" id="UP000067461"/>
    </source>
</evidence>
<keyword evidence="6 9" id="KW-0460">Magnesium</keyword>
<dbReference type="GO" id="GO:0072329">
    <property type="term" value="P:monocarboxylic acid catabolic process"/>
    <property type="evidence" value="ECO:0007669"/>
    <property type="project" value="UniProtKB-ARBA"/>
</dbReference>
<dbReference type="InterPro" id="IPR005493">
    <property type="entry name" value="RraA/RraA-like"/>
</dbReference>
<evidence type="ECO:0000256" key="2">
    <source>
        <dbReference type="ARBA" id="ARBA00001946"/>
    </source>
</evidence>
<gene>
    <name evidence="10" type="ORF">SRAA_1353</name>
</gene>
<evidence type="ECO:0000256" key="3">
    <source>
        <dbReference type="ARBA" id="ARBA00011643"/>
    </source>
</evidence>
<dbReference type="PANTHER" id="PTHR33254:SF16">
    <property type="entry name" value="BLR3842 PROTEIN"/>
    <property type="match status" value="1"/>
</dbReference>
<evidence type="ECO:0000256" key="6">
    <source>
        <dbReference type="ARBA" id="ARBA00022842"/>
    </source>
</evidence>
<dbReference type="HOGENOM" id="CLU_072626_3_2_4"/>
<feature type="binding site" evidence="9">
    <location>
        <begin position="97"/>
        <end position="100"/>
    </location>
    <ligand>
        <name>substrate</name>
    </ligand>
</feature>
<keyword evidence="10" id="KW-0808">Transferase</keyword>
<evidence type="ECO:0000256" key="1">
    <source>
        <dbReference type="ARBA" id="ARBA00001342"/>
    </source>
</evidence>
<dbReference type="InterPro" id="IPR036704">
    <property type="entry name" value="RraA/RraA-like_sf"/>
</dbReference>
<dbReference type="GO" id="GO:0008168">
    <property type="term" value="F:methyltransferase activity"/>
    <property type="evidence" value="ECO:0007669"/>
    <property type="project" value="UniProtKB-KW"/>
</dbReference>
<comment type="similarity">
    <text evidence="8">Belongs to the LigK/PcmE family.</text>
</comment>
<evidence type="ECO:0000256" key="4">
    <source>
        <dbReference type="ARBA" id="ARBA00012213"/>
    </source>
</evidence>
<dbReference type="NCBIfam" id="NF006731">
    <property type="entry name" value="PRK09262.1"/>
    <property type="match status" value="1"/>
</dbReference>
<keyword evidence="7" id="KW-0456">Lyase</keyword>
<dbReference type="Pfam" id="PF03737">
    <property type="entry name" value="RraA-like"/>
    <property type="match status" value="1"/>
</dbReference>
<evidence type="ECO:0000256" key="5">
    <source>
        <dbReference type="ARBA" id="ARBA00022723"/>
    </source>
</evidence>
<dbReference type="GO" id="GO:0046872">
    <property type="term" value="F:metal ion binding"/>
    <property type="evidence" value="ECO:0007669"/>
    <property type="project" value="UniProtKB-KW"/>
</dbReference>
<evidence type="ECO:0000256" key="7">
    <source>
        <dbReference type="ARBA" id="ARBA00023239"/>
    </source>
</evidence>
<dbReference type="SUPFAM" id="SSF89562">
    <property type="entry name" value="RraA-like"/>
    <property type="match status" value="1"/>
</dbReference>
<accession>A0A060NIM5</accession>
<dbReference type="GO" id="GO:0032259">
    <property type="term" value="P:methylation"/>
    <property type="evidence" value="ECO:0007669"/>
    <property type="project" value="UniProtKB-KW"/>
</dbReference>
<dbReference type="GO" id="GO:0047443">
    <property type="term" value="F:4-hydroxy-4-methyl-2-oxoglutarate aldolase activity"/>
    <property type="evidence" value="ECO:0007669"/>
    <property type="project" value="UniProtKB-EC"/>
</dbReference>
<name>A0A060NIM5_9BURK</name>
<dbReference type="PANTHER" id="PTHR33254">
    <property type="entry name" value="4-HYDROXY-4-METHYL-2-OXOGLUTARATE ALDOLASE 3-RELATED"/>
    <property type="match status" value="1"/>
</dbReference>
<organism evidence="10 11">
    <name type="scientific">Serpentinimonas raichei</name>
    <dbReference type="NCBI Taxonomy" id="1458425"/>
    <lineage>
        <taxon>Bacteria</taxon>
        <taxon>Pseudomonadati</taxon>
        <taxon>Pseudomonadota</taxon>
        <taxon>Betaproteobacteria</taxon>
        <taxon>Burkholderiales</taxon>
        <taxon>Comamonadaceae</taxon>
        <taxon>Serpentinimonas</taxon>
    </lineage>
</organism>
<evidence type="ECO:0000256" key="9">
    <source>
        <dbReference type="PIRSR" id="PIRSR605493-1"/>
    </source>
</evidence>
<comment type="subunit">
    <text evidence="3">Homohexamer.</text>
</comment>
<dbReference type="RefSeq" id="WP_045531627.1">
    <property type="nucleotide sequence ID" value="NZ_AP014568.1"/>
</dbReference>
<keyword evidence="11" id="KW-1185">Reference proteome</keyword>
<reference evidence="10 11" key="1">
    <citation type="journal article" date="2014" name="Nat. Commun.">
        <title>Physiological and genomic features of highly alkaliphilic hydrogen-utilizing Betaproteobacteria from a continental serpentinizing site.</title>
        <authorList>
            <person name="Suzuki S."/>
            <person name="Kuenen J.G."/>
            <person name="Schipper K."/>
            <person name="van der Velde S."/>
            <person name="Ishii S."/>
            <person name="Wu A."/>
            <person name="Sorokin D.Y."/>
            <person name="Tenney A."/>
            <person name="Meng X.Y."/>
            <person name="Morrill P.L."/>
            <person name="Kamagata Y."/>
            <person name="Muyzer G."/>
            <person name="Nealson K.H."/>
        </authorList>
    </citation>
    <scope>NUCLEOTIDE SEQUENCE [LARGE SCALE GENOMIC DNA]</scope>
    <source>
        <strain evidence="10 11">A1</strain>
    </source>
</reference>
<dbReference type="FunFam" id="3.50.30.40:FF:000002">
    <property type="entry name" value="4-carboxy-4-hydroxy-2-oxoadipate aldolase/oxaloacetate decarboxylase"/>
    <property type="match status" value="1"/>
</dbReference>
<protein>
    <recommendedName>
        <fullName evidence="4">4-hydroxy-4-methyl-2-oxoglutarate aldolase</fullName>
        <ecNumber evidence="4">4.1.3.17</ecNumber>
    </recommendedName>
</protein>
<dbReference type="AlphaFoldDB" id="A0A060NIM5"/>
<evidence type="ECO:0000313" key="10">
    <source>
        <dbReference type="EMBL" id="BAO81207.1"/>
    </source>
</evidence>
<dbReference type="EC" id="4.1.3.17" evidence="4"/>
<dbReference type="InterPro" id="IPR014165">
    <property type="entry name" value="LigK_PcmE"/>
</dbReference>
<dbReference type="CDD" id="cd16841">
    <property type="entry name" value="RraA_family"/>
    <property type="match status" value="1"/>
</dbReference>
<dbReference type="OrthoDB" id="8717144at2"/>
<proteinExistence type="inferred from homology"/>
<comment type="catalytic activity">
    <reaction evidence="1">
        <text>4-hydroxy-4-methyl-2-oxoglutarate = 2 pyruvate</text>
        <dbReference type="Rhea" id="RHEA:22748"/>
        <dbReference type="ChEBI" id="CHEBI:15361"/>
        <dbReference type="ChEBI" id="CHEBI:58276"/>
        <dbReference type="EC" id="4.1.3.17"/>
    </reaction>
</comment>
<dbReference type="Gene3D" id="3.50.30.40">
    <property type="entry name" value="Ribonuclease E inhibitor RraA/RraA-like"/>
    <property type="match status" value="1"/>
</dbReference>
<dbReference type="EMBL" id="AP014568">
    <property type="protein sequence ID" value="BAO81207.1"/>
    <property type="molecule type" value="Genomic_DNA"/>
</dbReference>
<dbReference type="Proteomes" id="UP000067461">
    <property type="component" value="Chromosome"/>
</dbReference>
<dbReference type="STRING" id="1458425.SRAA_1353"/>
<evidence type="ECO:0000256" key="8">
    <source>
        <dbReference type="ARBA" id="ARBA00061585"/>
    </source>
</evidence>
<dbReference type="KEGG" id="cbaa:SRAA_1353"/>
<sequence length="227" mass="24240">MYELGVVYRRIERTEAAVADALAPLGSATVHEAMGRVGLMKPYLRPIYSGVPISGTAITVLLHPGDNWMLHVAAEQIQPGDVVVAALTAECSDGYFGDLLASSFQARGARALVIDAGVRDVRTLTEMGFPVWSKCISSKGCIKETLGSVNVPVVCAGMWVRPGDVIVADDDGVVCVPRERAAATLEVARQREANEGAKRAQLAAGVLGLDMYRMREPLAAKGLRYVD</sequence>
<dbReference type="GO" id="GO:0042537">
    <property type="term" value="P:benzene-containing compound metabolic process"/>
    <property type="evidence" value="ECO:0007669"/>
    <property type="project" value="UniProtKB-ARBA"/>
</dbReference>
<dbReference type="NCBIfam" id="TIGR02798">
    <property type="entry name" value="ligK_PcmE"/>
    <property type="match status" value="1"/>
</dbReference>
<dbReference type="GO" id="GO:0019336">
    <property type="term" value="P:phenol-containing compound catabolic process"/>
    <property type="evidence" value="ECO:0007669"/>
    <property type="project" value="UniProtKB-ARBA"/>
</dbReference>
<feature type="binding site" evidence="9">
    <location>
        <position position="120"/>
    </location>
    <ligand>
        <name>Mg(2+)</name>
        <dbReference type="ChEBI" id="CHEBI:18420"/>
    </ligand>
</feature>
<keyword evidence="10" id="KW-0489">Methyltransferase</keyword>
<feature type="binding site" evidence="9">
    <location>
        <position position="119"/>
    </location>
    <ligand>
        <name>substrate</name>
    </ligand>
</feature>
<comment type="cofactor">
    <cofactor evidence="2 9">
        <name>Mg(2+)</name>
        <dbReference type="ChEBI" id="CHEBI:18420"/>
    </cofactor>
</comment>